<gene>
    <name evidence="11" type="ORF">SAMN02745189_00478</name>
</gene>
<evidence type="ECO:0000256" key="3">
    <source>
        <dbReference type="ARBA" id="ARBA00022490"/>
    </source>
</evidence>
<feature type="binding site" evidence="9">
    <location>
        <position position="133"/>
    </location>
    <ligand>
        <name>Zn(2+)</name>
        <dbReference type="ChEBI" id="CHEBI:29105"/>
    </ligand>
</feature>
<evidence type="ECO:0000256" key="8">
    <source>
        <dbReference type="ARBA" id="ARBA00023163"/>
    </source>
</evidence>
<evidence type="ECO:0000256" key="5">
    <source>
        <dbReference type="ARBA" id="ARBA00022833"/>
    </source>
</evidence>
<dbReference type="RefSeq" id="WP_084669834.1">
    <property type="nucleotide sequence ID" value="NZ_FRCF01000002.1"/>
</dbReference>
<dbReference type="STRING" id="1123231.SAMN02745189_00478"/>
<keyword evidence="7" id="KW-0238">DNA-binding</keyword>
<evidence type="ECO:0000313" key="12">
    <source>
        <dbReference type="Proteomes" id="UP000184206"/>
    </source>
</evidence>
<dbReference type="OrthoDB" id="8659436at2"/>
<feature type="binding site" evidence="9">
    <location>
        <position position="99"/>
    </location>
    <ligand>
        <name>Zn(2+)</name>
        <dbReference type="ChEBI" id="CHEBI:29105"/>
    </ligand>
</feature>
<evidence type="ECO:0000256" key="10">
    <source>
        <dbReference type="PIRSR" id="PIRSR602481-2"/>
    </source>
</evidence>
<keyword evidence="8" id="KW-0804">Transcription</keyword>
<evidence type="ECO:0000256" key="1">
    <source>
        <dbReference type="ARBA" id="ARBA00004496"/>
    </source>
</evidence>
<keyword evidence="6" id="KW-0805">Transcription regulation</keyword>
<keyword evidence="3" id="KW-0963">Cytoplasm</keyword>
<feature type="binding site" evidence="10">
    <location>
        <position position="125"/>
    </location>
    <ligand>
        <name>Fe cation</name>
        <dbReference type="ChEBI" id="CHEBI:24875"/>
    </ligand>
</feature>
<dbReference type="PANTHER" id="PTHR33202">
    <property type="entry name" value="ZINC UPTAKE REGULATION PROTEIN"/>
    <property type="match status" value="1"/>
</dbReference>
<dbReference type="GO" id="GO:0045892">
    <property type="term" value="P:negative regulation of DNA-templated transcription"/>
    <property type="evidence" value="ECO:0007669"/>
    <property type="project" value="TreeGrafter"/>
</dbReference>
<proteinExistence type="inferred from homology"/>
<evidence type="ECO:0000256" key="2">
    <source>
        <dbReference type="ARBA" id="ARBA00007957"/>
    </source>
</evidence>
<comment type="similarity">
    <text evidence="2">Belongs to the Fur family.</text>
</comment>
<protein>
    <submittedName>
        <fullName evidence="11">Fur family transcriptional regulator, zinc uptake regulator</fullName>
    </submittedName>
</protein>
<sequence length="140" mass="16616">MAEEMKKYRDRLRDNGLKVTEKRMTMIELFLSENRYLSAKEVQEKLYEKYPGLSYDTIYRNLYTLKEIDVLENTNLEGEMQFKISCTDHHHHHFICEECGNTKVIHYCPVETWQGELEGVEITSHKVELYGLCRECKSVA</sequence>
<accession>A0A1M7BKL0</accession>
<dbReference type="InterPro" id="IPR036388">
    <property type="entry name" value="WH-like_DNA-bd_sf"/>
</dbReference>
<dbReference type="SUPFAM" id="SSF46785">
    <property type="entry name" value="Winged helix' DNA-binding domain"/>
    <property type="match status" value="1"/>
</dbReference>
<dbReference type="InterPro" id="IPR043135">
    <property type="entry name" value="Fur_C"/>
</dbReference>
<evidence type="ECO:0000313" key="11">
    <source>
        <dbReference type="EMBL" id="SHL55109.1"/>
    </source>
</evidence>
<dbReference type="Proteomes" id="UP000184206">
    <property type="component" value="Unassembled WGS sequence"/>
</dbReference>
<keyword evidence="10" id="KW-0408">Iron</keyword>
<evidence type="ECO:0000256" key="6">
    <source>
        <dbReference type="ARBA" id="ARBA00023015"/>
    </source>
</evidence>
<evidence type="ECO:0000256" key="9">
    <source>
        <dbReference type="PIRSR" id="PIRSR602481-1"/>
    </source>
</evidence>
<dbReference type="PANTHER" id="PTHR33202:SF1">
    <property type="entry name" value="FERRIC UPTAKE REGULATION PROTEIN"/>
    <property type="match status" value="1"/>
</dbReference>
<dbReference type="InterPro" id="IPR002481">
    <property type="entry name" value="FUR"/>
</dbReference>
<dbReference type="GO" id="GO:0000976">
    <property type="term" value="F:transcription cis-regulatory region binding"/>
    <property type="evidence" value="ECO:0007669"/>
    <property type="project" value="TreeGrafter"/>
</dbReference>
<dbReference type="Gene3D" id="3.30.1490.190">
    <property type="match status" value="1"/>
</dbReference>
<evidence type="ECO:0000256" key="7">
    <source>
        <dbReference type="ARBA" id="ARBA00023125"/>
    </source>
</evidence>
<comment type="cofactor">
    <cofactor evidence="10">
        <name>Mn(2+)</name>
        <dbReference type="ChEBI" id="CHEBI:29035"/>
    </cofactor>
    <cofactor evidence="10">
        <name>Fe(2+)</name>
        <dbReference type="ChEBI" id="CHEBI:29033"/>
    </cofactor>
    <text evidence="10">Binds 1 Mn(2+) or Fe(2+) ion per subunit.</text>
</comment>
<dbReference type="GO" id="GO:0005737">
    <property type="term" value="C:cytoplasm"/>
    <property type="evidence" value="ECO:0007669"/>
    <property type="project" value="UniProtKB-SubCell"/>
</dbReference>
<comment type="cofactor">
    <cofactor evidence="9">
        <name>Zn(2+)</name>
        <dbReference type="ChEBI" id="CHEBI:29105"/>
    </cofactor>
    <text evidence="9">Binds 1 zinc ion per subunit.</text>
</comment>
<dbReference type="CDD" id="cd07153">
    <property type="entry name" value="Fur_like"/>
    <property type="match status" value="1"/>
</dbReference>
<name>A0A1M7BKL0_9BACL</name>
<dbReference type="GO" id="GO:0008270">
    <property type="term" value="F:zinc ion binding"/>
    <property type="evidence" value="ECO:0007669"/>
    <property type="project" value="TreeGrafter"/>
</dbReference>
<keyword evidence="12" id="KW-1185">Reference proteome</keyword>
<organism evidence="11 12">
    <name type="scientific">Lacicoccus alkaliphilus DSM 16010</name>
    <dbReference type="NCBI Taxonomy" id="1123231"/>
    <lineage>
        <taxon>Bacteria</taxon>
        <taxon>Bacillati</taxon>
        <taxon>Bacillota</taxon>
        <taxon>Bacilli</taxon>
        <taxon>Bacillales</taxon>
        <taxon>Salinicoccaceae</taxon>
        <taxon>Lacicoccus</taxon>
    </lineage>
</organism>
<evidence type="ECO:0000256" key="4">
    <source>
        <dbReference type="ARBA" id="ARBA00022491"/>
    </source>
</evidence>
<keyword evidence="5 9" id="KW-0862">Zinc</keyword>
<dbReference type="EMBL" id="FRCF01000002">
    <property type="protein sequence ID" value="SHL55109.1"/>
    <property type="molecule type" value="Genomic_DNA"/>
</dbReference>
<feature type="binding site" evidence="9">
    <location>
        <position position="136"/>
    </location>
    <ligand>
        <name>Zn(2+)</name>
        <dbReference type="ChEBI" id="CHEBI:29105"/>
    </ligand>
</feature>
<dbReference type="AlphaFoldDB" id="A0A1M7BKL0"/>
<reference evidence="11 12" key="1">
    <citation type="submission" date="2016-11" db="EMBL/GenBank/DDBJ databases">
        <authorList>
            <person name="Jaros S."/>
            <person name="Januszkiewicz K."/>
            <person name="Wedrychowicz H."/>
        </authorList>
    </citation>
    <scope>NUCLEOTIDE SEQUENCE [LARGE SCALE GENOMIC DNA]</scope>
    <source>
        <strain evidence="11 12">DSM 16010</strain>
    </source>
</reference>
<keyword evidence="4" id="KW-0678">Repressor</keyword>
<keyword evidence="9" id="KW-0479">Metal-binding</keyword>
<dbReference type="Pfam" id="PF01475">
    <property type="entry name" value="FUR"/>
    <property type="match status" value="1"/>
</dbReference>
<dbReference type="Gene3D" id="1.10.10.10">
    <property type="entry name" value="Winged helix-like DNA-binding domain superfamily/Winged helix DNA-binding domain"/>
    <property type="match status" value="1"/>
</dbReference>
<feature type="binding site" evidence="9">
    <location>
        <position position="96"/>
    </location>
    <ligand>
        <name>Zn(2+)</name>
        <dbReference type="ChEBI" id="CHEBI:29105"/>
    </ligand>
</feature>
<comment type="subcellular location">
    <subcellularLocation>
        <location evidence="1">Cytoplasm</location>
    </subcellularLocation>
</comment>
<dbReference type="InterPro" id="IPR036390">
    <property type="entry name" value="WH_DNA-bd_sf"/>
</dbReference>
<feature type="binding site" evidence="10">
    <location>
        <position position="90"/>
    </location>
    <ligand>
        <name>Fe cation</name>
        <dbReference type="ChEBI" id="CHEBI:24875"/>
    </ligand>
</feature>
<dbReference type="GO" id="GO:1900376">
    <property type="term" value="P:regulation of secondary metabolite biosynthetic process"/>
    <property type="evidence" value="ECO:0007669"/>
    <property type="project" value="TreeGrafter"/>
</dbReference>
<feature type="binding site" evidence="10">
    <location>
        <position position="111"/>
    </location>
    <ligand>
        <name>Fe cation</name>
        <dbReference type="ChEBI" id="CHEBI:24875"/>
    </ligand>
</feature>
<dbReference type="GO" id="GO:0003700">
    <property type="term" value="F:DNA-binding transcription factor activity"/>
    <property type="evidence" value="ECO:0007669"/>
    <property type="project" value="InterPro"/>
</dbReference>